<evidence type="ECO:0000313" key="2">
    <source>
        <dbReference type="Proteomes" id="UP001362999"/>
    </source>
</evidence>
<reference evidence="1 2" key="1">
    <citation type="journal article" date="2024" name="J Genomics">
        <title>Draft genome sequencing and assembly of Favolaschia claudopus CIRM-BRFM 2984 isolated from oak limbs.</title>
        <authorList>
            <person name="Navarro D."/>
            <person name="Drula E."/>
            <person name="Chaduli D."/>
            <person name="Cazenave R."/>
            <person name="Ahrendt S."/>
            <person name="Wang J."/>
            <person name="Lipzen A."/>
            <person name="Daum C."/>
            <person name="Barry K."/>
            <person name="Grigoriev I.V."/>
            <person name="Favel A."/>
            <person name="Rosso M.N."/>
            <person name="Martin F."/>
        </authorList>
    </citation>
    <scope>NUCLEOTIDE SEQUENCE [LARGE SCALE GENOMIC DNA]</scope>
    <source>
        <strain evidence="1 2">CIRM-BRFM 2984</strain>
    </source>
</reference>
<gene>
    <name evidence="1" type="ORF">R3P38DRAFT_2512546</name>
</gene>
<protein>
    <recommendedName>
        <fullName evidence="3">Gag-like protein</fullName>
    </recommendedName>
</protein>
<dbReference type="EMBL" id="JAWWNJ010000014">
    <property type="protein sequence ID" value="KAK7041241.1"/>
    <property type="molecule type" value="Genomic_DNA"/>
</dbReference>
<proteinExistence type="predicted"/>
<dbReference type="Proteomes" id="UP001362999">
    <property type="component" value="Unassembled WGS sequence"/>
</dbReference>
<evidence type="ECO:0000313" key="1">
    <source>
        <dbReference type="EMBL" id="KAK7041241.1"/>
    </source>
</evidence>
<keyword evidence="2" id="KW-1185">Reference proteome</keyword>
<evidence type="ECO:0008006" key="3">
    <source>
        <dbReference type="Google" id="ProtNLM"/>
    </source>
</evidence>
<comment type="caution">
    <text evidence="1">The sequence shown here is derived from an EMBL/GenBank/DDBJ whole genome shotgun (WGS) entry which is preliminary data.</text>
</comment>
<name>A0AAW0CRL0_9AGAR</name>
<dbReference type="AlphaFoldDB" id="A0AAW0CRL0"/>
<sequence length="341" mass="36857">MASLLDPLATAVARKILNPASTSLPAAAQQTPLVQPKAQPAPRPITSQLEVILTKAKDVQADPLQGQSEEEICGLVENTLRDKYPEQFGPTFSLHGARKLGDGRVVLQACTEAEAGIIRERGNDWVPSISENLQVSRPSFTVIVHGVPADFLPGSWAGVCQLHNSNKMYIPQVADIIGIRWLHGNKGQHLAKSASSLVLSVSHEHIANQLIFHGTSVLRKLCRTEQFVPPPLQCFYCQGFNHIASVCPLRSDPSSLACARCAGNHSTKACSCPHSQCNDLRSCSHISVKCANCQGSHKSFDFDCPVKRAYVDSNRISRNVSGRYFGDFVPPAPGYGAGRAS</sequence>
<organism evidence="1 2">
    <name type="scientific">Favolaschia claudopus</name>
    <dbReference type="NCBI Taxonomy" id="2862362"/>
    <lineage>
        <taxon>Eukaryota</taxon>
        <taxon>Fungi</taxon>
        <taxon>Dikarya</taxon>
        <taxon>Basidiomycota</taxon>
        <taxon>Agaricomycotina</taxon>
        <taxon>Agaricomycetes</taxon>
        <taxon>Agaricomycetidae</taxon>
        <taxon>Agaricales</taxon>
        <taxon>Marasmiineae</taxon>
        <taxon>Mycenaceae</taxon>
        <taxon>Favolaschia</taxon>
    </lineage>
</organism>
<accession>A0AAW0CRL0</accession>